<dbReference type="GO" id="GO:0051537">
    <property type="term" value="F:2 iron, 2 sulfur cluster binding"/>
    <property type="evidence" value="ECO:0007669"/>
    <property type="project" value="UniProtKB-KW"/>
</dbReference>
<keyword evidence="6" id="KW-0411">Iron-sulfur</keyword>
<keyword evidence="5" id="KW-0408">Iron</keyword>
<accession>A0A1I2J9K4</accession>
<evidence type="ECO:0000256" key="5">
    <source>
        <dbReference type="ARBA" id="ARBA00023004"/>
    </source>
</evidence>
<keyword evidence="1" id="KW-0813">Transport</keyword>
<comment type="cofactor">
    <cofactor evidence="7">
        <name>[2Fe-2S] cluster</name>
        <dbReference type="ChEBI" id="CHEBI:190135"/>
    </cofactor>
</comment>
<protein>
    <recommendedName>
        <fullName evidence="8">Bacterioferritin-associated ferredoxin</fullName>
    </recommendedName>
</protein>
<gene>
    <name evidence="11" type="ORF">SAMN04488120_106116</name>
</gene>
<dbReference type="InterPro" id="IPR041854">
    <property type="entry name" value="BFD-like_2Fe2S-bd_dom_sf"/>
</dbReference>
<feature type="domain" description="BFD-like [2Fe-2S]-binding" evidence="10">
    <location>
        <begin position="2"/>
        <end position="51"/>
    </location>
</feature>
<comment type="similarity">
    <text evidence="9">Belongs to the Bfd family.</text>
</comment>
<reference evidence="11 12" key="1">
    <citation type="submission" date="2016-10" db="EMBL/GenBank/DDBJ databases">
        <authorList>
            <person name="de Groot N.N."/>
        </authorList>
    </citation>
    <scope>NUCLEOTIDE SEQUENCE [LARGE SCALE GENOMIC DNA]</scope>
    <source>
        <strain evidence="11 12">DSM 23609</strain>
    </source>
</reference>
<dbReference type="EMBL" id="FOOC01000006">
    <property type="protein sequence ID" value="SFF51512.1"/>
    <property type="molecule type" value="Genomic_DNA"/>
</dbReference>
<dbReference type="InterPro" id="IPR052371">
    <property type="entry name" value="BFD-associated_ferredoxin"/>
</dbReference>
<evidence type="ECO:0000256" key="2">
    <source>
        <dbReference type="ARBA" id="ARBA00022714"/>
    </source>
</evidence>
<dbReference type="RefSeq" id="WP_091533542.1">
    <property type="nucleotide sequence ID" value="NZ_FOOC01000006.1"/>
</dbReference>
<dbReference type="OrthoDB" id="9815350at2"/>
<organism evidence="11 12">
    <name type="scientific">Fontimonas thermophila</name>
    <dbReference type="NCBI Taxonomy" id="1076937"/>
    <lineage>
        <taxon>Bacteria</taxon>
        <taxon>Pseudomonadati</taxon>
        <taxon>Pseudomonadota</taxon>
        <taxon>Gammaproteobacteria</taxon>
        <taxon>Nevskiales</taxon>
        <taxon>Nevskiaceae</taxon>
        <taxon>Fontimonas</taxon>
    </lineage>
</organism>
<evidence type="ECO:0000259" key="10">
    <source>
        <dbReference type="Pfam" id="PF04324"/>
    </source>
</evidence>
<dbReference type="PANTHER" id="PTHR37424:SF1">
    <property type="entry name" value="BACTERIOFERRITIN-ASSOCIATED FERREDOXIN"/>
    <property type="match status" value="1"/>
</dbReference>
<proteinExistence type="inferred from homology"/>
<dbReference type="InterPro" id="IPR007419">
    <property type="entry name" value="BFD-like_2Fe2S-bd_dom"/>
</dbReference>
<dbReference type="AlphaFoldDB" id="A0A1I2J9K4"/>
<evidence type="ECO:0000256" key="6">
    <source>
        <dbReference type="ARBA" id="ARBA00023014"/>
    </source>
</evidence>
<dbReference type="PANTHER" id="PTHR37424">
    <property type="entry name" value="BACTERIOFERRITIN-ASSOCIATED FERREDOXIN"/>
    <property type="match status" value="1"/>
</dbReference>
<evidence type="ECO:0000313" key="12">
    <source>
        <dbReference type="Proteomes" id="UP000199771"/>
    </source>
</evidence>
<evidence type="ECO:0000256" key="8">
    <source>
        <dbReference type="ARBA" id="ARBA00039386"/>
    </source>
</evidence>
<dbReference type="STRING" id="1076937.SAMN04488120_106116"/>
<dbReference type="GO" id="GO:0046872">
    <property type="term" value="F:metal ion binding"/>
    <property type="evidence" value="ECO:0007669"/>
    <property type="project" value="UniProtKB-KW"/>
</dbReference>
<keyword evidence="2" id="KW-0001">2Fe-2S</keyword>
<evidence type="ECO:0000256" key="9">
    <source>
        <dbReference type="ARBA" id="ARBA00046332"/>
    </source>
</evidence>
<dbReference type="Proteomes" id="UP000199771">
    <property type="component" value="Unassembled WGS sequence"/>
</dbReference>
<name>A0A1I2J9K4_9GAMM</name>
<sequence length="76" mass="7700">MIICVCKAVSERTIRRAVREDGIVSLRELSRECGLGTCCGKCVPLAREVLAAELAALGAAQVASAASQVGPASAAA</sequence>
<evidence type="ECO:0000256" key="3">
    <source>
        <dbReference type="ARBA" id="ARBA00022723"/>
    </source>
</evidence>
<evidence type="ECO:0000256" key="1">
    <source>
        <dbReference type="ARBA" id="ARBA00022448"/>
    </source>
</evidence>
<keyword evidence="4" id="KW-0249">Electron transport</keyword>
<evidence type="ECO:0000313" key="11">
    <source>
        <dbReference type="EMBL" id="SFF51512.1"/>
    </source>
</evidence>
<dbReference type="Gene3D" id="1.10.10.1100">
    <property type="entry name" value="BFD-like [2Fe-2S]-binding domain"/>
    <property type="match status" value="1"/>
</dbReference>
<evidence type="ECO:0000256" key="4">
    <source>
        <dbReference type="ARBA" id="ARBA00022982"/>
    </source>
</evidence>
<keyword evidence="3" id="KW-0479">Metal-binding</keyword>
<keyword evidence="12" id="KW-1185">Reference proteome</keyword>
<dbReference type="Pfam" id="PF04324">
    <property type="entry name" value="Fer2_BFD"/>
    <property type="match status" value="1"/>
</dbReference>
<evidence type="ECO:0000256" key="7">
    <source>
        <dbReference type="ARBA" id="ARBA00034078"/>
    </source>
</evidence>